<evidence type="ECO:0000256" key="1">
    <source>
        <dbReference type="ARBA" id="ARBA00009049"/>
    </source>
</evidence>
<keyword evidence="2" id="KW-0344">Guanine-nucleotide releasing factor</keyword>
<reference evidence="4 6" key="1">
    <citation type="submission" date="2008-03" db="EMBL/GenBank/DDBJ databases">
        <title>Annotation of Ixodes scapularis.</title>
        <authorList>
            <consortium name="Ixodes scapularis Genome Project Consortium"/>
            <person name="Caler E."/>
            <person name="Hannick L.I."/>
            <person name="Bidwell S."/>
            <person name="Joardar V."/>
            <person name="Thiagarajan M."/>
            <person name="Amedeo P."/>
            <person name="Galinsky K.J."/>
            <person name="Schobel S."/>
            <person name="Inman J."/>
            <person name="Hostetler J."/>
            <person name="Miller J."/>
            <person name="Hammond M."/>
            <person name="Megy K."/>
            <person name="Lawson D."/>
            <person name="Kodira C."/>
            <person name="Sutton G."/>
            <person name="Meyer J."/>
            <person name="Hill C.A."/>
            <person name="Birren B."/>
            <person name="Nene V."/>
            <person name="Collins F."/>
            <person name="Alarcon-Chaidez F."/>
            <person name="Wikel S."/>
            <person name="Strausberg R."/>
        </authorList>
    </citation>
    <scope>NUCLEOTIDE SEQUENCE [LARGE SCALE GENOMIC DNA]</scope>
    <source>
        <strain evidence="6">Wikel</strain>
        <strain evidence="4">Wikel colony</strain>
    </source>
</reference>
<dbReference type="Pfam" id="PF10165">
    <property type="entry name" value="Ric8"/>
    <property type="match status" value="1"/>
</dbReference>
<evidence type="ECO:0000256" key="3">
    <source>
        <dbReference type="ARBA" id="ARBA00023186"/>
    </source>
</evidence>
<dbReference type="GO" id="GO:0005085">
    <property type="term" value="F:guanyl-nucleotide exchange factor activity"/>
    <property type="evidence" value="ECO:0007669"/>
    <property type="project" value="UniProtKB-KW"/>
</dbReference>
<dbReference type="InterPro" id="IPR016024">
    <property type="entry name" value="ARM-type_fold"/>
</dbReference>
<dbReference type="InterPro" id="IPR019318">
    <property type="entry name" value="Gua_nucleotide_exch_fac_Ric8"/>
</dbReference>
<proteinExistence type="evidence at protein level"/>
<evidence type="ECO:0000313" key="4">
    <source>
        <dbReference type="EMBL" id="EEC11346.1"/>
    </source>
</evidence>
<dbReference type="VEuPathDB" id="VectorBase:ISCP_034343"/>
<dbReference type="PaxDb" id="6945-B7PXM4"/>
<evidence type="ECO:0000313" key="6">
    <source>
        <dbReference type="Proteomes" id="UP000001555"/>
    </source>
</evidence>
<protein>
    <submittedName>
        <fullName evidence="4 5">Uncharacterized protein</fullName>
    </submittedName>
</protein>
<keyword evidence="3" id="KW-0143">Chaperone</keyword>
<name>B7PXM4_IXOSC</name>
<organism>
    <name type="scientific">Ixodes scapularis</name>
    <name type="common">Black-legged tick</name>
    <name type="synonym">Deer tick</name>
    <dbReference type="NCBI Taxonomy" id="6945"/>
    <lineage>
        <taxon>Eukaryota</taxon>
        <taxon>Metazoa</taxon>
        <taxon>Ecdysozoa</taxon>
        <taxon>Arthropoda</taxon>
        <taxon>Chelicerata</taxon>
        <taxon>Arachnida</taxon>
        <taxon>Acari</taxon>
        <taxon>Parasitiformes</taxon>
        <taxon>Ixodida</taxon>
        <taxon>Ixodoidea</taxon>
        <taxon>Ixodidae</taxon>
        <taxon>Ixodinae</taxon>
        <taxon>Ixodes</taxon>
    </lineage>
</organism>
<dbReference type="AlphaFoldDB" id="B7PXM4"/>
<dbReference type="EMBL" id="ABJB010521242">
    <property type="status" value="NOT_ANNOTATED_CDS"/>
    <property type="molecule type" value="Genomic_DNA"/>
</dbReference>
<dbReference type="VEuPathDB" id="VectorBase:ISCI008541"/>
<dbReference type="PANTHER" id="PTHR12425:SF5">
    <property type="entry name" value="SYNEMBRYN"/>
    <property type="match status" value="1"/>
</dbReference>
<evidence type="ECO:0007829" key="7">
    <source>
        <dbReference type="PeptideAtlas" id="B7PXM4"/>
    </source>
</evidence>
<gene>
    <name evidence="4" type="ORF">IscW_ISCW008541</name>
</gene>
<comment type="similarity">
    <text evidence="1">Belongs to the synembryn family.</text>
</comment>
<accession>B7PXM4</accession>
<dbReference type="SUPFAM" id="SSF48371">
    <property type="entry name" value="ARM repeat"/>
    <property type="match status" value="1"/>
</dbReference>
<dbReference type="PANTHER" id="PTHR12425">
    <property type="entry name" value="SYNEMBRYN"/>
    <property type="match status" value="1"/>
</dbReference>
<sequence length="107" mass="12063">MRSLVSTLITLLEQPAGENCHLACLETLRVLSRDKDHLEEVFTPEVLASLAHTAELTVEEEDVICEGFKEDKAKVIVEAQKALCNLIYNSPVVQRTCRQEIIFSLHQ</sequence>
<dbReference type="EnsemblMetazoa" id="ISCW008541-RA">
    <property type="protein sequence ID" value="ISCW008541-PA"/>
    <property type="gene ID" value="ISCW008541"/>
</dbReference>
<dbReference type="EMBL" id="DS815107">
    <property type="protein sequence ID" value="EEC11346.1"/>
    <property type="molecule type" value="Genomic_DNA"/>
</dbReference>
<dbReference type="STRING" id="6945.B7PXM4"/>
<keyword evidence="7" id="KW-1267">Proteomics identification</keyword>
<dbReference type="OrthoDB" id="5585685at2759"/>
<dbReference type="VEuPathDB" id="VectorBase:ISCW008541"/>
<reference evidence="5" key="2">
    <citation type="submission" date="2020-05" db="UniProtKB">
        <authorList>
            <consortium name="EnsemblMetazoa"/>
        </authorList>
    </citation>
    <scope>IDENTIFICATION</scope>
    <source>
        <strain evidence="5">wikel</strain>
    </source>
</reference>
<keyword evidence="6" id="KW-1185">Reference proteome</keyword>
<dbReference type="HOGENOM" id="CLU_2212825_0_0_1"/>
<evidence type="ECO:0000256" key="2">
    <source>
        <dbReference type="ARBA" id="ARBA00022658"/>
    </source>
</evidence>
<dbReference type="Proteomes" id="UP000001555">
    <property type="component" value="Unassembled WGS sequence"/>
</dbReference>
<dbReference type="InParanoid" id="B7PXM4"/>
<evidence type="ECO:0000313" key="5">
    <source>
        <dbReference type="EnsemblMetazoa" id="ISCW008541-PA"/>
    </source>
</evidence>